<dbReference type="Proteomes" id="UP000164362">
    <property type="component" value="Segment"/>
</dbReference>
<evidence type="ECO:0000313" key="3">
    <source>
        <dbReference type="EMBL" id="CRL86917.1"/>
    </source>
</evidence>
<dbReference type="Proteomes" id="UP000272949">
    <property type="component" value="Segment"/>
</dbReference>
<dbReference type="EMBL" id="LT896726">
    <property type="protein sequence ID" value="SNB50472.1"/>
    <property type="molecule type" value="Genomic_DNA"/>
</dbReference>
<dbReference type="EMBL" id="LT896725">
    <property type="protein sequence ID" value="SNB56726.1"/>
    <property type="molecule type" value="Genomic_DNA"/>
</dbReference>
<reference evidence="11" key="4">
    <citation type="submission" date="2018-04" db="EMBL/GenBank/DDBJ databases">
        <authorList>
            <person name="Go L.Y."/>
            <person name="Mitchell J.A."/>
        </authorList>
    </citation>
    <scope>NUCLEOTIDE SEQUENCE</scope>
    <source>
        <strain evidence="11">Ger/2015/Human2</strain>
    </source>
</reference>
<organismHost>
    <name type="scientific">Microtus agrestis</name>
    <name type="common">Short-tailed field vole</name>
    <dbReference type="NCBI Taxonomy" id="29092"/>
</organismHost>
<evidence type="ECO:0000313" key="9">
    <source>
        <dbReference type="EMBL" id="SNB56726.1"/>
    </source>
</evidence>
<organismHost>
    <name type="scientific">Bos taurus</name>
    <name type="common">Bovine</name>
    <dbReference type="NCBI Taxonomy" id="9913"/>
</organismHost>
<dbReference type="Proteomes" id="UP000154367">
    <property type="component" value="Segment"/>
</dbReference>
<organismHost>
    <name type="scientific">Homo sapiens</name>
    <name type="common">Human</name>
    <dbReference type="NCBI Taxonomy" id="9606"/>
</organismHost>
<accession>A0A0K2YSI5</accession>
<dbReference type="EMBL" id="LT896719">
    <property type="protein sequence ID" value="SNB48931.1"/>
    <property type="molecule type" value="Genomic_DNA"/>
</dbReference>
<gene>
    <name evidence="2" type="primary">gCPXV0114</name>
</gene>
<evidence type="ECO:0000313" key="6">
    <source>
        <dbReference type="EMBL" id="SNB50472.1"/>
    </source>
</evidence>
<proteinExistence type="predicted"/>
<protein>
    <submittedName>
        <fullName evidence="2">Uncharacterized protein</fullName>
    </submittedName>
</protein>
<dbReference type="EMBL" id="LT896728">
    <property type="protein sequence ID" value="SNB52942.1"/>
    <property type="molecule type" value="Genomic_DNA"/>
</dbReference>
<name>A0A0K2YSI5_COWPX</name>
<organism evidence="2">
    <name type="scientific">Cowpox virus</name>
    <name type="common">CPV</name>
    <dbReference type="NCBI Taxonomy" id="10243"/>
    <lineage>
        <taxon>Viruses</taxon>
        <taxon>Varidnaviria</taxon>
        <taxon>Bamfordvirae</taxon>
        <taxon>Nucleocytoviricota</taxon>
        <taxon>Pokkesviricetes</taxon>
        <taxon>Chitovirales</taxon>
        <taxon>Poxviridae</taxon>
        <taxon>Chordopoxvirinae</taxon>
        <taxon>Orthopoxvirus</taxon>
        <taxon>Orthopoxvirus cowpox</taxon>
    </lineage>
</organism>
<evidence type="ECO:0000313" key="2">
    <source>
        <dbReference type="EMBL" id="CRL86624.1"/>
    </source>
</evidence>
<dbReference type="EMBL" id="LT993232">
    <property type="protein sequence ID" value="SPN69091.1"/>
    <property type="molecule type" value="Genomic_DNA"/>
</dbReference>
<dbReference type="Proteomes" id="UP000270432">
    <property type="component" value="Segment"/>
</dbReference>
<keyword evidence="1" id="KW-0472">Membrane</keyword>
<dbReference type="Proteomes" id="UP000273263">
    <property type="component" value="Segment"/>
</dbReference>
<reference evidence="2" key="2">
    <citation type="submission" date="2015-05" db="EMBL/GenBank/DDBJ databases">
        <title>Utilizing next-generation sequencing to resolve the backbone and inform taxonomy of the Core Goodeniaceae.</title>
        <authorList>
            <person name="Michener P.S."/>
            <person name="Gardner A.G."/>
            <person name="Jabaily R.S."/>
            <person name="Sessa E."/>
        </authorList>
    </citation>
    <scope>NUCLEOTIDE SEQUENCE</scope>
    <source>
        <strain evidence="3">FM2292</strain>
        <strain evidence="2">RatPox09</strain>
    </source>
</reference>
<sequence>MDVARFLNNNAILHDDCLKSPIFCLERLATESNAWLTSILLSLEIVFFNEAFIISVISLVILQSDWVVMLSNISPMDTVHVPAFVIILSKMLYGIAQKISSPVISPLSINLLRLFLNALFSGEKISVSIISLIVYAEKIPRVSILSKILIGSESQIMVSSPSGDPA</sequence>
<dbReference type="EMBL" id="LT896729">
    <property type="protein sequence ID" value="SNB50343.1"/>
    <property type="molecule type" value="Genomic_DNA"/>
</dbReference>
<keyword evidence="1" id="KW-0812">Transmembrane</keyword>
<dbReference type="Proteomes" id="UP000275471">
    <property type="component" value="Segment"/>
</dbReference>
<organismHost>
    <name type="scientific">Felis catus</name>
    <name type="common">Cat</name>
    <name type="synonym">Felis silvestris catus</name>
    <dbReference type="NCBI Taxonomy" id="9685"/>
</organismHost>
<dbReference type="EMBL" id="LN864565">
    <property type="protein sequence ID" value="CRL86624.1"/>
    <property type="molecule type" value="Genomic_DNA"/>
</dbReference>
<organismHost>
    <name type="scientific">Mus musculus</name>
    <name type="common">Mouse</name>
    <dbReference type="NCBI Taxonomy" id="10090"/>
</organismHost>
<reference evidence="4" key="3">
    <citation type="submission" date="2017-06" db="EMBL/GenBank/DDBJ databases">
        <authorList>
            <person name="Kim H.J."/>
            <person name="Triplett B.A."/>
        </authorList>
    </citation>
    <scope>NUCLEOTIDE SEQUENCE</scope>
    <source>
        <strain evidence="5">Ger/2010/Cat</strain>
        <strain evidence="8">Ger/2010/Rat</strain>
        <strain evidence="6">Ger/2012/Alpaca</strain>
        <strain evidence="4">Ger/2013/Alpaca</strain>
        <strain evidence="9">Ger/2014/Cat2</strain>
        <strain evidence="10">Ger/2015/Cat2</strain>
        <strain evidence="7">Ger/2015/Cat4</strain>
    </source>
</reference>
<organismHost>
    <name type="scientific">Myodes glareolus</name>
    <name type="common">Bank vole</name>
    <name type="synonym">Clethrionomys glareolus</name>
    <dbReference type="NCBI Taxonomy" id="447135"/>
</organismHost>
<evidence type="ECO:0000313" key="7">
    <source>
        <dbReference type="EMBL" id="SNB50633.1"/>
    </source>
</evidence>
<evidence type="ECO:0000313" key="10">
    <source>
        <dbReference type="EMBL" id="SNB69010.1"/>
    </source>
</evidence>
<dbReference type="Proteomes" id="UP000274633">
    <property type="component" value="Segment"/>
</dbReference>
<organismHost>
    <name type="scientific">Apodemus sylvaticus</name>
    <name type="common">European woodmouse</name>
    <dbReference type="NCBI Taxonomy" id="10129"/>
</organismHost>
<evidence type="ECO:0000313" key="11">
    <source>
        <dbReference type="EMBL" id="SPN69091.1"/>
    </source>
</evidence>
<dbReference type="EMBL" id="LN864566">
    <property type="protein sequence ID" value="CRL86917.1"/>
    <property type="molecule type" value="Genomic_DNA"/>
</dbReference>
<dbReference type="Proteomes" id="UP000276188">
    <property type="component" value="Segment"/>
</dbReference>
<evidence type="ECO:0000256" key="1">
    <source>
        <dbReference type="SAM" id="Phobius"/>
    </source>
</evidence>
<organismHost>
    <name type="scientific">Loxodonta africana</name>
    <name type="common">African elephant</name>
    <dbReference type="NCBI Taxonomy" id="9785"/>
</organismHost>
<keyword evidence="1" id="KW-1133">Transmembrane helix</keyword>
<evidence type="ECO:0000313" key="5">
    <source>
        <dbReference type="EMBL" id="SNB50343.1"/>
    </source>
</evidence>
<evidence type="ECO:0000313" key="8">
    <source>
        <dbReference type="EMBL" id="SNB52942.1"/>
    </source>
</evidence>
<feature type="transmembrane region" description="Helical" evidence="1">
    <location>
        <begin position="74"/>
        <end position="95"/>
    </location>
</feature>
<dbReference type="Proteomes" id="UP000278652">
    <property type="component" value="Segment"/>
</dbReference>
<dbReference type="EMBL" id="LT896727">
    <property type="protein sequence ID" value="SNB69010.1"/>
    <property type="molecule type" value="Genomic_DNA"/>
</dbReference>
<evidence type="ECO:0000313" key="4">
    <source>
        <dbReference type="EMBL" id="SNB48931.1"/>
    </source>
</evidence>
<dbReference type="Proteomes" id="UP000269429">
    <property type="component" value="Genome"/>
</dbReference>
<reference evidence="2" key="1">
    <citation type="journal article" date="2015" name="J. Virol.">
        <title>Out of the reservoir: Phenotypic and genotypic characterization of a novel cowpox virus isolated from a common vole.</title>
        <authorList>
            <person name="Hoffmann D."/>
            <person name="Franke A."/>
            <person name="Jenckel M."/>
            <person name="Tamosiunaite A."/>
            <person name="Schluckebier J."/>
            <person name="Granzow H."/>
            <person name="Hoffmann B."/>
            <person name="Fischer S."/>
            <person name="Ulrich R.G."/>
            <person name="Hoper D."/>
            <person name="Goller K."/>
            <person name="Osterrieder N."/>
            <person name="Beer M."/>
        </authorList>
    </citation>
    <scope>NUCLEOTIDE SEQUENCE [LARGE SCALE GENOMIC DNA]</scope>
    <source>
        <strain evidence="3">FM2292</strain>
        <strain evidence="2">RatPox09</strain>
    </source>
</reference>
<dbReference type="EMBL" id="LT896731">
    <property type="protein sequence ID" value="SNB50633.1"/>
    <property type="molecule type" value="Genomic_DNA"/>
</dbReference>
<feature type="transmembrane region" description="Helical" evidence="1">
    <location>
        <begin position="35"/>
        <end position="62"/>
    </location>
</feature>